<proteinExistence type="predicted"/>
<reference evidence="1" key="1">
    <citation type="submission" date="2023-06" db="EMBL/GenBank/DDBJ databases">
        <title>Genome-scale phylogeny and comparative genomics of the fungal order Sordariales.</title>
        <authorList>
            <consortium name="Lawrence Berkeley National Laboratory"/>
            <person name="Hensen N."/>
            <person name="Bonometti L."/>
            <person name="Westerberg I."/>
            <person name="Brannstrom I.O."/>
            <person name="Guillou S."/>
            <person name="Cros-Aarteil S."/>
            <person name="Calhoun S."/>
            <person name="Haridas S."/>
            <person name="Kuo A."/>
            <person name="Mondo S."/>
            <person name="Pangilinan J."/>
            <person name="Riley R."/>
            <person name="Labutti K."/>
            <person name="Andreopoulos B."/>
            <person name="Lipzen A."/>
            <person name="Chen C."/>
            <person name="Yanf M."/>
            <person name="Daum C."/>
            <person name="Ng V."/>
            <person name="Clum A."/>
            <person name="Steindorff A."/>
            <person name="Ohm R."/>
            <person name="Martin F."/>
            <person name="Silar P."/>
            <person name="Natvig D."/>
            <person name="Lalanne C."/>
            <person name="Gautier V."/>
            <person name="Ament-Velasquez S.L."/>
            <person name="Kruys A."/>
            <person name="Hutchinson M.I."/>
            <person name="Powell A.J."/>
            <person name="Barry K."/>
            <person name="Miller A.N."/>
            <person name="Grigoriev I.V."/>
            <person name="Debuchy R."/>
            <person name="Gladieux P."/>
            <person name="Thoren M.H."/>
            <person name="Johannesson H."/>
        </authorList>
    </citation>
    <scope>NUCLEOTIDE SEQUENCE</scope>
    <source>
        <strain evidence="1">SMH2532-1</strain>
    </source>
</reference>
<keyword evidence="2" id="KW-1185">Reference proteome</keyword>
<dbReference type="Proteomes" id="UP001174936">
    <property type="component" value="Unassembled WGS sequence"/>
</dbReference>
<evidence type="ECO:0000313" key="1">
    <source>
        <dbReference type="EMBL" id="KAK0653025.1"/>
    </source>
</evidence>
<name>A0AA39YL55_9PEZI</name>
<comment type="caution">
    <text evidence="1">The sequence shown here is derived from an EMBL/GenBank/DDBJ whole genome shotgun (WGS) entry which is preliminary data.</text>
</comment>
<gene>
    <name evidence="1" type="ORF">B0T16DRAFT_455337</name>
</gene>
<dbReference type="EMBL" id="JAULSV010000002">
    <property type="protein sequence ID" value="KAK0653025.1"/>
    <property type="molecule type" value="Genomic_DNA"/>
</dbReference>
<protein>
    <submittedName>
        <fullName evidence="1">Uncharacterized protein</fullName>
    </submittedName>
</protein>
<dbReference type="AlphaFoldDB" id="A0AA39YL55"/>
<organism evidence="1 2">
    <name type="scientific">Cercophora newfieldiana</name>
    <dbReference type="NCBI Taxonomy" id="92897"/>
    <lineage>
        <taxon>Eukaryota</taxon>
        <taxon>Fungi</taxon>
        <taxon>Dikarya</taxon>
        <taxon>Ascomycota</taxon>
        <taxon>Pezizomycotina</taxon>
        <taxon>Sordariomycetes</taxon>
        <taxon>Sordariomycetidae</taxon>
        <taxon>Sordariales</taxon>
        <taxon>Lasiosphaeriaceae</taxon>
        <taxon>Cercophora</taxon>
    </lineage>
</organism>
<sequence length="186" mass="20385">MPHENVFIVNRRGWHPESLSHPAIRWIYEYHVSFEVRDNVACAPYYSTNMTYVRGNGQSLSGASALAALQSDFALPHDFHSDLERAVVIEQPSDNGSSGGYLVWAQTRMYANLPGEGGEKKHVDTDGKAWEAKTEGVYIVDLVRDKEGPHGLKVLSVQGFADPTPLLGVAVRRGVLPVEVLAGEAV</sequence>
<accession>A0AA39YL55</accession>
<evidence type="ECO:0000313" key="2">
    <source>
        <dbReference type="Proteomes" id="UP001174936"/>
    </source>
</evidence>